<evidence type="ECO:0000256" key="1">
    <source>
        <dbReference type="SAM" id="MobiDB-lite"/>
    </source>
</evidence>
<name>A0ABP6XCT0_9ACTN</name>
<comment type="caution">
    <text evidence="2">The sequence shown here is derived from an EMBL/GenBank/DDBJ whole genome shotgun (WGS) entry which is preliminary data.</text>
</comment>
<protein>
    <submittedName>
        <fullName evidence="2">Uncharacterized protein</fullName>
    </submittedName>
</protein>
<dbReference type="RefSeq" id="WP_346183896.1">
    <property type="nucleotide sequence ID" value="NZ_BAABCE010000010.1"/>
</dbReference>
<proteinExistence type="predicted"/>
<sequence length="249" mass="28048">MTNTPTTPTAGGRTVAGRVPLDDVIEELGRRRPVFHSEADLQHSFARLLWELEPHVQSRLEVPQRHQDRTEYLDLLCFSDSARTAIEFKYFTRRWTGTAGTPPEDYALKGHAATDLARLHFVRDIARLERFCRRPDQNGLAIMLTNDPALWSVPGPGRGQTRDRAFRIHQGRELTGTLLWAGGTYEPNTCTLRGTYGLDWEPYSELEGAGGEFRYVAVHVSPDQEEPDDPAAPGLTQTPENPARRCPDE</sequence>
<accession>A0ABP6XCT0</accession>
<gene>
    <name evidence="2" type="ORF">GCM10022295_54230</name>
</gene>
<keyword evidence="3" id="KW-1185">Reference proteome</keyword>
<feature type="region of interest" description="Disordered" evidence="1">
    <location>
        <begin position="220"/>
        <end position="249"/>
    </location>
</feature>
<evidence type="ECO:0000313" key="2">
    <source>
        <dbReference type="EMBL" id="GAA3565151.1"/>
    </source>
</evidence>
<dbReference type="EMBL" id="BAABCE010000010">
    <property type="protein sequence ID" value="GAA3565151.1"/>
    <property type="molecule type" value="Genomic_DNA"/>
</dbReference>
<dbReference type="Proteomes" id="UP001500707">
    <property type="component" value="Unassembled WGS sequence"/>
</dbReference>
<evidence type="ECO:0000313" key="3">
    <source>
        <dbReference type="Proteomes" id="UP001500707"/>
    </source>
</evidence>
<reference evidence="3" key="1">
    <citation type="journal article" date="2019" name="Int. J. Syst. Evol. Microbiol.">
        <title>The Global Catalogue of Microorganisms (GCM) 10K type strain sequencing project: providing services to taxonomists for standard genome sequencing and annotation.</title>
        <authorList>
            <consortium name="The Broad Institute Genomics Platform"/>
            <consortium name="The Broad Institute Genome Sequencing Center for Infectious Disease"/>
            <person name="Wu L."/>
            <person name="Ma J."/>
        </authorList>
    </citation>
    <scope>NUCLEOTIDE SEQUENCE [LARGE SCALE GENOMIC DNA]</scope>
    <source>
        <strain evidence="3">JCM 17656</strain>
    </source>
</reference>
<organism evidence="2 3">
    <name type="scientific">Streptomyces osmaniensis</name>
    <dbReference type="NCBI Taxonomy" id="593134"/>
    <lineage>
        <taxon>Bacteria</taxon>
        <taxon>Bacillati</taxon>
        <taxon>Actinomycetota</taxon>
        <taxon>Actinomycetes</taxon>
        <taxon>Kitasatosporales</taxon>
        <taxon>Streptomycetaceae</taxon>
        <taxon>Streptomyces</taxon>
    </lineage>
</organism>